<organism evidence="8 9">
    <name type="scientific">Halobacillus salinarum</name>
    <dbReference type="NCBI Taxonomy" id="2932257"/>
    <lineage>
        <taxon>Bacteria</taxon>
        <taxon>Bacillati</taxon>
        <taxon>Bacillota</taxon>
        <taxon>Bacilli</taxon>
        <taxon>Bacillales</taxon>
        <taxon>Bacillaceae</taxon>
        <taxon>Halobacillus</taxon>
    </lineage>
</organism>
<feature type="domain" description="Endoribonuclease YicC-like N-terminal" evidence="6">
    <location>
        <begin position="2"/>
        <end position="156"/>
    </location>
</feature>
<accession>A0ABY4EGC0</accession>
<evidence type="ECO:0000256" key="5">
    <source>
        <dbReference type="ARBA" id="ARBA00035648"/>
    </source>
</evidence>
<comment type="cofactor">
    <cofactor evidence="1">
        <name>a divalent metal cation</name>
        <dbReference type="ChEBI" id="CHEBI:60240"/>
    </cofactor>
</comment>
<gene>
    <name evidence="8" type="ORF">MUN89_14290</name>
</gene>
<keyword evidence="4" id="KW-0378">Hydrolase</keyword>
<keyword evidence="9" id="KW-1185">Reference proteome</keyword>
<dbReference type="PANTHER" id="PTHR30636:SF3">
    <property type="entry name" value="UPF0701 PROTEIN YICC"/>
    <property type="match status" value="1"/>
</dbReference>
<evidence type="ECO:0000256" key="4">
    <source>
        <dbReference type="ARBA" id="ARBA00022801"/>
    </source>
</evidence>
<dbReference type="PANTHER" id="PTHR30636">
    <property type="entry name" value="UPF0701 PROTEIN YICC"/>
    <property type="match status" value="1"/>
</dbReference>
<comment type="similarity">
    <text evidence="5">Belongs to the YicC/YloC family.</text>
</comment>
<proteinExistence type="inferred from homology"/>
<dbReference type="Pfam" id="PF03755">
    <property type="entry name" value="YicC-like_N"/>
    <property type="match status" value="1"/>
</dbReference>
<dbReference type="EMBL" id="CP095073">
    <property type="protein sequence ID" value="UOQ43108.1"/>
    <property type="molecule type" value="Genomic_DNA"/>
</dbReference>
<keyword evidence="3" id="KW-0255">Endonuclease</keyword>
<evidence type="ECO:0000256" key="1">
    <source>
        <dbReference type="ARBA" id="ARBA00001968"/>
    </source>
</evidence>
<evidence type="ECO:0000259" key="6">
    <source>
        <dbReference type="Pfam" id="PF03755"/>
    </source>
</evidence>
<evidence type="ECO:0000256" key="2">
    <source>
        <dbReference type="ARBA" id="ARBA00022722"/>
    </source>
</evidence>
<dbReference type="RefSeq" id="WP_244708467.1">
    <property type="nucleotide sequence ID" value="NZ_CP095073.1"/>
</dbReference>
<feature type="domain" description="Endoribonuclease YicC-like C-terminal" evidence="7">
    <location>
        <begin position="174"/>
        <end position="293"/>
    </location>
</feature>
<dbReference type="Pfam" id="PF08340">
    <property type="entry name" value="YicC-like_C"/>
    <property type="match status" value="1"/>
</dbReference>
<reference evidence="8 9" key="1">
    <citation type="submission" date="2022-04" db="EMBL/GenBank/DDBJ databases">
        <title>Halobacillus sp. isolated from saltern.</title>
        <authorList>
            <person name="Won M."/>
            <person name="Lee C.-M."/>
            <person name="Woen H.-Y."/>
            <person name="Kwon S.-W."/>
        </authorList>
    </citation>
    <scope>NUCLEOTIDE SEQUENCE [LARGE SCALE GENOMIC DNA]</scope>
    <source>
        <strain evidence="8 9">SSBR10-3</strain>
    </source>
</reference>
<protein>
    <submittedName>
        <fullName evidence="8">YicC family protein</fullName>
    </submittedName>
</protein>
<dbReference type="InterPro" id="IPR013551">
    <property type="entry name" value="YicC-like_C"/>
</dbReference>
<dbReference type="NCBIfam" id="TIGR00255">
    <property type="entry name" value="YicC/YloC family endoribonuclease"/>
    <property type="match status" value="1"/>
</dbReference>
<dbReference type="Proteomes" id="UP000831787">
    <property type="component" value="Chromosome"/>
</dbReference>
<evidence type="ECO:0000313" key="9">
    <source>
        <dbReference type="Proteomes" id="UP000831787"/>
    </source>
</evidence>
<dbReference type="InterPro" id="IPR005229">
    <property type="entry name" value="YicC/YloC-like"/>
</dbReference>
<evidence type="ECO:0000256" key="3">
    <source>
        <dbReference type="ARBA" id="ARBA00022759"/>
    </source>
</evidence>
<evidence type="ECO:0000313" key="8">
    <source>
        <dbReference type="EMBL" id="UOQ43108.1"/>
    </source>
</evidence>
<name>A0ABY4EGC0_9BACI</name>
<evidence type="ECO:0000259" key="7">
    <source>
        <dbReference type="Pfam" id="PF08340"/>
    </source>
</evidence>
<dbReference type="InterPro" id="IPR013527">
    <property type="entry name" value="YicC-like_N"/>
</dbReference>
<sequence length="293" mass="34318">MVKSMTGYGRKSLEVEGMQLHVEIRSVNHRFLDISTKLPRNLLFLEEKLKRLIRYHLSRGRVDLYVTLEGQGLVKRTLHVDWNIADQYIERLVDMKKRYELTGEITVDMVTRLEHVFSVQEKEEDSSILHSNLLQAVQESLDRLSTMRSEEGRSLEADLTSRCQKISAVLQKLEDRRPSVVEEYKERIRQRIEAYTKEEVLAEQSRVLQEVALLAEKGDVTEELTRLKSHLDQFSKTLQKQESIGRRLDFIVQEMHREVNTIGSKSNDNLVTEWVVELKSEIEKLKEQVQNVE</sequence>
<keyword evidence="2" id="KW-0540">Nuclease</keyword>